<name>A0A6L8MHB1_9BURK</name>
<proteinExistence type="predicted"/>
<protein>
    <submittedName>
        <fullName evidence="1">Uncharacterized protein</fullName>
    </submittedName>
</protein>
<evidence type="ECO:0000313" key="2">
    <source>
        <dbReference type="Proteomes" id="UP000474565"/>
    </source>
</evidence>
<sequence length="387" mass="43818">MLDRLYFNQALVFSQFTDTEMRPLEGIINSVAREVEGAGATGVEAELWKHYVLCFLEVLLADDTSAIWKSVKIEDMPAPPDMSDDMLKKISDHQQTYFAALILSMGGLMHELPGAELLDIAMRLAPEFRSAPAVVRYRLVDRSLAMEHPPAPLMFLAWMAESDILHPAKYKPRSDAEPLDARVLARLGLLSEFEQIRELGGRHLLVGNQAAWLLKSDKLKLSEPVVKQLLKEKARLEELSLIKTLGGSVRRFEIEKSGDAAYMQSFFSDLSLRWSRPRAYQGKQSTWTGALGGALVSYTRRYTGETVYNATGNKDTISAKIAQDLLDFGFRLTANTLYRRYTDFDLDIGRSARQYHIMLNNFAHAWPAYEPDGFYLQVIISREKLQT</sequence>
<gene>
    <name evidence="1" type="ORF">GTP44_04720</name>
</gene>
<reference evidence="1 2" key="1">
    <citation type="submission" date="2019-12" db="EMBL/GenBank/DDBJ databases">
        <title>Novel species isolated from a subtropical stream in China.</title>
        <authorList>
            <person name="Lu H."/>
        </authorList>
    </citation>
    <scope>NUCLEOTIDE SEQUENCE [LARGE SCALE GENOMIC DNA]</scope>
    <source>
        <strain evidence="1 2">FT50W</strain>
    </source>
</reference>
<organism evidence="1 2">
    <name type="scientific">Duganella lactea</name>
    <dbReference type="NCBI Taxonomy" id="2692173"/>
    <lineage>
        <taxon>Bacteria</taxon>
        <taxon>Pseudomonadati</taxon>
        <taxon>Pseudomonadota</taxon>
        <taxon>Betaproteobacteria</taxon>
        <taxon>Burkholderiales</taxon>
        <taxon>Oxalobacteraceae</taxon>
        <taxon>Telluria group</taxon>
        <taxon>Duganella</taxon>
    </lineage>
</organism>
<dbReference type="AlphaFoldDB" id="A0A6L8MHB1"/>
<dbReference type="Proteomes" id="UP000474565">
    <property type="component" value="Unassembled WGS sequence"/>
</dbReference>
<dbReference type="RefSeq" id="WP_161018539.1">
    <property type="nucleotide sequence ID" value="NZ_WWCP01000003.1"/>
</dbReference>
<dbReference type="EMBL" id="WWCP01000003">
    <property type="protein sequence ID" value="MYM81262.1"/>
    <property type="molecule type" value="Genomic_DNA"/>
</dbReference>
<evidence type="ECO:0000313" key="1">
    <source>
        <dbReference type="EMBL" id="MYM81262.1"/>
    </source>
</evidence>
<accession>A0A6L8MHB1</accession>
<comment type="caution">
    <text evidence="1">The sequence shown here is derived from an EMBL/GenBank/DDBJ whole genome shotgun (WGS) entry which is preliminary data.</text>
</comment>